<name>G0QNV2_ICHMU</name>
<keyword evidence="1" id="KW-1133">Transmembrane helix</keyword>
<evidence type="ECO:0000313" key="2">
    <source>
        <dbReference type="EMBL" id="EGR33106.1"/>
    </source>
</evidence>
<dbReference type="Proteomes" id="UP000008983">
    <property type="component" value="Unassembled WGS sequence"/>
</dbReference>
<evidence type="ECO:0000256" key="1">
    <source>
        <dbReference type="SAM" id="Phobius"/>
    </source>
</evidence>
<keyword evidence="3" id="KW-1185">Reference proteome</keyword>
<dbReference type="InParanoid" id="G0QNV2"/>
<dbReference type="RefSeq" id="XP_004037092.1">
    <property type="nucleotide sequence ID" value="XM_004037044.1"/>
</dbReference>
<proteinExistence type="predicted"/>
<evidence type="ECO:0008006" key="4">
    <source>
        <dbReference type="Google" id="ProtNLM"/>
    </source>
</evidence>
<organism evidence="2 3">
    <name type="scientific">Ichthyophthirius multifiliis</name>
    <name type="common">White spot disease agent</name>
    <name type="synonym">Ich</name>
    <dbReference type="NCBI Taxonomy" id="5932"/>
    <lineage>
        <taxon>Eukaryota</taxon>
        <taxon>Sar</taxon>
        <taxon>Alveolata</taxon>
        <taxon>Ciliophora</taxon>
        <taxon>Intramacronucleata</taxon>
        <taxon>Oligohymenophorea</taxon>
        <taxon>Hymenostomatida</taxon>
        <taxon>Ophryoglenina</taxon>
        <taxon>Ichthyophthirius</taxon>
    </lineage>
</organism>
<sequence>MEDTIQKVKNYYLFYEINIINQYYRFKPLYVTQKQKKDYKNIQYTQQKEKIKKVFLIFREDSVIFIIQENNQLQDGLHVIFHLFLLKRLQEIWIIPLLKIEEINQKYLYKKLLKLCIYGNQMNFKFSLGNYFIIIIYMYLQKIEIHKLIQRKLLNNYKLKEIMKLLKNIKIASNTQVVKKQIVFQNLKLTLLILILKKLILCQKTIKTLQKIYKQVEIVKEKILLVSQAFQCRNMKRIVQQNMLVMIKNYCLVSKVINNYKITFNKQKIYNQKINLNYFMK</sequence>
<keyword evidence="1" id="KW-0472">Membrane</keyword>
<gene>
    <name evidence="2" type="ORF">IMG5_061620</name>
</gene>
<reference evidence="2 3" key="1">
    <citation type="submission" date="2011-07" db="EMBL/GenBank/DDBJ databases">
        <authorList>
            <person name="Coyne R."/>
            <person name="Brami D."/>
            <person name="Johnson J."/>
            <person name="Hostetler J."/>
            <person name="Hannick L."/>
            <person name="Clark T."/>
            <person name="Cassidy-Hanley D."/>
            <person name="Inman J."/>
        </authorList>
    </citation>
    <scope>NUCLEOTIDE SEQUENCE [LARGE SCALE GENOMIC DNA]</scope>
    <source>
        <strain evidence="2 3">G5</strain>
    </source>
</reference>
<protein>
    <recommendedName>
        <fullName evidence="4">Transmembrane protein</fullName>
    </recommendedName>
</protein>
<evidence type="ECO:0000313" key="3">
    <source>
        <dbReference type="Proteomes" id="UP000008983"/>
    </source>
</evidence>
<feature type="transmembrane region" description="Helical" evidence="1">
    <location>
        <begin position="122"/>
        <end position="140"/>
    </location>
</feature>
<keyword evidence="1" id="KW-0812">Transmembrane</keyword>
<accession>G0QNV2</accession>
<dbReference type="AlphaFoldDB" id="G0QNV2"/>
<dbReference type="GeneID" id="14909279"/>
<dbReference type="EMBL" id="GL983509">
    <property type="protein sequence ID" value="EGR33106.1"/>
    <property type="molecule type" value="Genomic_DNA"/>
</dbReference>